<dbReference type="Proteomes" id="UP000051952">
    <property type="component" value="Unassembled WGS sequence"/>
</dbReference>
<organism evidence="2 3">
    <name type="scientific">Bodo saltans</name>
    <name type="common">Flagellated protozoan</name>
    <dbReference type="NCBI Taxonomy" id="75058"/>
    <lineage>
        <taxon>Eukaryota</taxon>
        <taxon>Discoba</taxon>
        <taxon>Euglenozoa</taxon>
        <taxon>Kinetoplastea</taxon>
        <taxon>Metakinetoplastina</taxon>
        <taxon>Eubodonida</taxon>
        <taxon>Bodonidae</taxon>
        <taxon>Bodo</taxon>
    </lineage>
</organism>
<evidence type="ECO:0000313" key="2">
    <source>
        <dbReference type="EMBL" id="CUG88501.1"/>
    </source>
</evidence>
<accession>A0A0S4JJ88</accession>
<keyword evidence="3" id="KW-1185">Reference proteome</keyword>
<dbReference type="EMBL" id="CYKH01001647">
    <property type="protein sequence ID" value="CUG88501.1"/>
    <property type="molecule type" value="Genomic_DNA"/>
</dbReference>
<name>A0A0S4JJ88_BODSA</name>
<feature type="compositionally biased region" description="Low complexity" evidence="1">
    <location>
        <begin position="1"/>
        <end position="16"/>
    </location>
</feature>
<dbReference type="VEuPathDB" id="TriTrypDB:BSAL_15725"/>
<gene>
    <name evidence="2" type="ORF">BSAL_15725</name>
</gene>
<dbReference type="AlphaFoldDB" id="A0A0S4JJ88"/>
<proteinExistence type="predicted"/>
<feature type="region of interest" description="Disordered" evidence="1">
    <location>
        <begin position="1"/>
        <end position="21"/>
    </location>
</feature>
<sequence length="392" mass="41604">MRGAGASSTGSTAAITPVEDPAVAAQRRRAAALEALEWDGLMGSSPSTAEVTDTVQQQQQQVVAVPLVVTTLNGAAAAQTIGVLLRAHHPIRVATSAFHQAVEAGGWSSSCALLSAVLTRWASETHRTVVQRDLASSMDVPRPTLEQCKSVLHAFLCSTGSDTNQHRTPMQIAVRRGDFRTVHSLTSLLMERVGREHRSAAEHHHHHIAFPAAALQERSLVGVIDAMTSSWNGGERSLVGVIDAMTSSWNGGSGAFTSCAPLTAEALGHCLLSPTMSPTKKKNSWNGGSGAFTSCATKRLVIIGAGTPIRAEPLTTMESSLYVASTGADDDDGVNNQLDDDVASMCCNGNGDHPVVGATYHQMHHHMAAVRCRCWLMMSDIHQLLAICHRVE</sequence>
<evidence type="ECO:0000313" key="3">
    <source>
        <dbReference type="Proteomes" id="UP000051952"/>
    </source>
</evidence>
<protein>
    <submittedName>
        <fullName evidence="2">Uncharacterized protein</fullName>
    </submittedName>
</protein>
<reference evidence="3" key="1">
    <citation type="submission" date="2015-09" db="EMBL/GenBank/DDBJ databases">
        <authorList>
            <consortium name="Pathogen Informatics"/>
        </authorList>
    </citation>
    <scope>NUCLEOTIDE SEQUENCE [LARGE SCALE GENOMIC DNA]</scope>
    <source>
        <strain evidence="3">Lake Konstanz</strain>
    </source>
</reference>
<evidence type="ECO:0000256" key="1">
    <source>
        <dbReference type="SAM" id="MobiDB-lite"/>
    </source>
</evidence>